<organism evidence="2 3">
    <name type="scientific">Volvox africanus</name>
    <dbReference type="NCBI Taxonomy" id="51714"/>
    <lineage>
        <taxon>Eukaryota</taxon>
        <taxon>Viridiplantae</taxon>
        <taxon>Chlorophyta</taxon>
        <taxon>core chlorophytes</taxon>
        <taxon>Chlorophyceae</taxon>
        <taxon>CS clade</taxon>
        <taxon>Chlamydomonadales</taxon>
        <taxon>Volvocaceae</taxon>
        <taxon>Volvox</taxon>
    </lineage>
</organism>
<comment type="caution">
    <text evidence="2">The sequence shown here is derived from an EMBL/GenBank/DDBJ whole genome shotgun (WGS) entry which is preliminary data.</text>
</comment>
<evidence type="ECO:0008006" key="4">
    <source>
        <dbReference type="Google" id="ProtNLM"/>
    </source>
</evidence>
<dbReference type="EMBL" id="BSDZ01000078">
    <property type="protein sequence ID" value="GLI67081.1"/>
    <property type="molecule type" value="Genomic_DNA"/>
</dbReference>
<proteinExistence type="predicted"/>
<evidence type="ECO:0000256" key="1">
    <source>
        <dbReference type="SAM" id="MobiDB-lite"/>
    </source>
</evidence>
<accession>A0ABQ5SB45</accession>
<dbReference type="PANTHER" id="PTHR45660:SF13">
    <property type="entry name" value="HISTONE-LYSINE N-METHYLTRANSFERASE SETMAR"/>
    <property type="match status" value="1"/>
</dbReference>
<feature type="region of interest" description="Disordered" evidence="1">
    <location>
        <begin position="537"/>
        <end position="568"/>
    </location>
</feature>
<keyword evidence="3" id="KW-1185">Reference proteome</keyword>
<feature type="region of interest" description="Disordered" evidence="1">
    <location>
        <begin position="393"/>
        <end position="523"/>
    </location>
</feature>
<sequence>VICETYKSCKTGCKTRGRNSIEGHFERLERSKVDGRLACVLIRYLPNQWIGFALSICIVMNKLTDELSGLAIVNEDDEVVIEAAKWMPRVELKCRDKNCLLLGGHRIATNTIMVWCTCTQPDNAHLDGSRLMALDAWVIEHCRGEKLDDYEDEEEEDEDDDAPGRVDALCMEETLVVRAGRNVLPKQVSFKQFLSSTLVAQGGTKALKGTLFWVYWYDQPIPTPNCPEYGGMYRTWAPGSLARQGLGVWYRAKIMRCDTSRGVVQVKYDIDASTDAMYLLVAFAHFGAEAPVRGTKPQVLLDMDLVQTLGLPRTAVASLGPAKGKDHNGGGAATPAATAGASKRVAPAATAAAVVKKPAAATAAAAATRKAPTRLIAAAETKHVAAAKPASATAAAAAKRSHPSVATKSQAVKQPVKSEQDKSHKGLTEKKKSAREAIKTTAAAASPPSLIVKLQQPQTAGTDAASPPSGPKPLDSIPAMAPKDLAMMKAPQTPSKRPASSSPPAPPKSPHPATMGSGAAAGAVAPMDTAAKKFRWAEIQQQPTKKQKPDAPGMLASRRNSPAQPGAGAAAVAGVVAMPEIAPRLSKRPRHEFDSVTLALTDTTRFVPPNGSPPWPQPPLHPLAWAEWEGRFRTSRPDGGFTGWLGAGNEQVPLPVYNTVDQTQPPQFEYISLKDFEGQLSYMLTEVTRGQPAVAEALQGIKQIGNAAKPPWGQACGRDYHDRVRQRDLDEHGDCDGAGRFTPDTNYGPDGRLLVTRPMGIHECSPSCSDPRCHTNMQLSHGVRRPLEVFRSCDGAWSLRCAEPLQEGAFVAPLLGRLTSAYQLMEEAEAAVAAGERWPRAPEVLLLNHFFGMWEAVFTRGLNWCEQHVPLWQLPPNPFSIIIRRTHSSSGGGGSGGGDPAHPPPARHLTCMLALDTRQVGNVARFVRQWTLPRPSAATVPTPPAVAPAAGPALLVQPVLAGGCRSPLLYYMGLYAARRVDAGEELTCDFSAMALGRCTAGQMTVLTR</sequence>
<dbReference type="Proteomes" id="UP001165090">
    <property type="component" value="Unassembled WGS sequence"/>
</dbReference>
<feature type="non-terminal residue" evidence="2">
    <location>
        <position position="1"/>
    </location>
</feature>
<dbReference type="PANTHER" id="PTHR45660">
    <property type="entry name" value="HISTONE-LYSINE N-METHYLTRANSFERASE SETMAR"/>
    <property type="match status" value="1"/>
</dbReference>
<dbReference type="Gene3D" id="2.170.270.10">
    <property type="entry name" value="SET domain"/>
    <property type="match status" value="1"/>
</dbReference>
<feature type="compositionally biased region" description="Basic and acidic residues" evidence="1">
    <location>
        <begin position="416"/>
        <end position="438"/>
    </location>
</feature>
<dbReference type="SUPFAM" id="SSF82199">
    <property type="entry name" value="SET domain"/>
    <property type="match status" value="1"/>
</dbReference>
<feature type="compositionally biased region" description="Low complexity" evidence="1">
    <location>
        <begin position="440"/>
        <end position="449"/>
    </location>
</feature>
<protein>
    <recommendedName>
        <fullName evidence="4">SET domain-containing protein</fullName>
    </recommendedName>
</protein>
<name>A0ABQ5SB45_9CHLO</name>
<dbReference type="InterPro" id="IPR051357">
    <property type="entry name" value="H3K9_HMTase_SUVAR3-9"/>
</dbReference>
<evidence type="ECO:0000313" key="3">
    <source>
        <dbReference type="Proteomes" id="UP001165090"/>
    </source>
</evidence>
<reference evidence="2 3" key="1">
    <citation type="journal article" date="2023" name="IScience">
        <title>Expanded male sex-determining region conserved during the evolution of homothallism in the green alga Volvox.</title>
        <authorList>
            <person name="Yamamoto K."/>
            <person name="Matsuzaki R."/>
            <person name="Mahakham W."/>
            <person name="Heman W."/>
            <person name="Sekimoto H."/>
            <person name="Kawachi M."/>
            <person name="Minakuchi Y."/>
            <person name="Toyoda A."/>
            <person name="Nozaki H."/>
        </authorList>
    </citation>
    <scope>NUCLEOTIDE SEQUENCE [LARGE SCALE GENOMIC DNA]</scope>
    <source>
        <strain evidence="2 3">NIES-4468</strain>
    </source>
</reference>
<evidence type="ECO:0000313" key="2">
    <source>
        <dbReference type="EMBL" id="GLI67081.1"/>
    </source>
</evidence>
<dbReference type="InterPro" id="IPR046341">
    <property type="entry name" value="SET_dom_sf"/>
</dbReference>
<feature type="compositionally biased region" description="Pro residues" evidence="1">
    <location>
        <begin position="501"/>
        <end position="510"/>
    </location>
</feature>
<feature type="compositionally biased region" description="Low complexity" evidence="1">
    <location>
        <begin position="393"/>
        <end position="406"/>
    </location>
</feature>
<gene>
    <name evidence="2" type="ORF">VaNZ11_011279</name>
</gene>